<proteinExistence type="predicted"/>
<dbReference type="InterPro" id="IPR014910">
    <property type="entry name" value="YdhR"/>
</dbReference>
<accession>A0A371JMC2</accession>
<gene>
    <name evidence="1" type="ORF">DX873_14850</name>
</gene>
<dbReference type="EMBL" id="QTJX01000004">
    <property type="protein sequence ID" value="RDY58293.1"/>
    <property type="molecule type" value="Genomic_DNA"/>
</dbReference>
<name>A0A371JMC2_9FLAO</name>
<dbReference type="RefSeq" id="WP_116185295.1">
    <property type="nucleotide sequence ID" value="NZ_QTJX01000004.1"/>
</dbReference>
<organism evidence="1 2">
    <name type="scientific">Flagellimonas nanhaiensis</name>
    <dbReference type="NCBI Taxonomy" id="2292706"/>
    <lineage>
        <taxon>Bacteria</taxon>
        <taxon>Pseudomonadati</taxon>
        <taxon>Bacteroidota</taxon>
        <taxon>Flavobacteriia</taxon>
        <taxon>Flavobacteriales</taxon>
        <taxon>Flavobacteriaceae</taxon>
        <taxon>Flagellimonas</taxon>
    </lineage>
</organism>
<dbReference type="Gene3D" id="3.30.70.100">
    <property type="match status" value="1"/>
</dbReference>
<keyword evidence="2" id="KW-1185">Reference proteome</keyword>
<reference evidence="1 2" key="1">
    <citation type="submission" date="2018-08" db="EMBL/GenBank/DDBJ databases">
        <title>Muricauda nanhaiensis sp. nov., isolated from seawater of the South China Sea.</title>
        <authorList>
            <person name="Dang Y."/>
        </authorList>
    </citation>
    <scope>NUCLEOTIDE SEQUENCE [LARGE SCALE GENOMIC DNA]</scope>
    <source>
        <strain evidence="1 2">SM1704</strain>
    </source>
</reference>
<protein>
    <recommendedName>
        <fullName evidence="3">Monooxygenase</fullName>
    </recommendedName>
</protein>
<evidence type="ECO:0000313" key="2">
    <source>
        <dbReference type="Proteomes" id="UP000261828"/>
    </source>
</evidence>
<comment type="caution">
    <text evidence="1">The sequence shown here is derived from an EMBL/GenBank/DDBJ whole genome shotgun (WGS) entry which is preliminary data.</text>
</comment>
<dbReference type="Pfam" id="PF08803">
    <property type="entry name" value="ydhR"/>
    <property type="match status" value="1"/>
</dbReference>
<sequence>MILLVVKVKSPLPEEELRRRAKEREPDFKAFPGLLQKYYVKLREPGLYGGVYVWDSMESLQAYKESDLAKSIPAAYEMVEPPEMEVMDIMFQLWD</sequence>
<dbReference type="AlphaFoldDB" id="A0A371JMC2"/>
<evidence type="ECO:0000313" key="1">
    <source>
        <dbReference type="EMBL" id="RDY58293.1"/>
    </source>
</evidence>
<evidence type="ECO:0008006" key="3">
    <source>
        <dbReference type="Google" id="ProtNLM"/>
    </source>
</evidence>
<dbReference type="Proteomes" id="UP000261828">
    <property type="component" value="Unassembled WGS sequence"/>
</dbReference>
<dbReference type="OrthoDB" id="2065010at2"/>
<dbReference type="SUPFAM" id="SSF54909">
    <property type="entry name" value="Dimeric alpha+beta barrel"/>
    <property type="match status" value="1"/>
</dbReference>
<dbReference type="InterPro" id="IPR011008">
    <property type="entry name" value="Dimeric_a/b-barrel"/>
</dbReference>